<organism evidence="2 3">
    <name type="scientific">Hanamia caeni</name>
    <dbReference type="NCBI Taxonomy" id="2294116"/>
    <lineage>
        <taxon>Bacteria</taxon>
        <taxon>Pseudomonadati</taxon>
        <taxon>Bacteroidota</taxon>
        <taxon>Chitinophagia</taxon>
        <taxon>Chitinophagales</taxon>
        <taxon>Chitinophagaceae</taxon>
        <taxon>Hanamia</taxon>
    </lineage>
</organism>
<sequence>MSISTFKKKSISSLLIENKIIVIHIASIVQFYFAFSNSPGSERTNKLILYLGKWISGFFIIAL</sequence>
<dbReference type="AlphaFoldDB" id="A0A3M9N7P9"/>
<evidence type="ECO:0000313" key="2">
    <source>
        <dbReference type="EMBL" id="RNI33842.1"/>
    </source>
</evidence>
<keyword evidence="1" id="KW-1133">Transmembrane helix</keyword>
<dbReference type="EMBL" id="RJJR01000016">
    <property type="protein sequence ID" value="RNI33842.1"/>
    <property type="molecule type" value="Genomic_DNA"/>
</dbReference>
<evidence type="ECO:0000313" key="3">
    <source>
        <dbReference type="Proteomes" id="UP000267223"/>
    </source>
</evidence>
<reference evidence="2 3" key="1">
    <citation type="submission" date="2018-11" db="EMBL/GenBank/DDBJ databases">
        <title>Draft genome sequence of Ferruginibacter sp. BO-59.</title>
        <authorList>
            <person name="Im W.T."/>
        </authorList>
    </citation>
    <scope>NUCLEOTIDE SEQUENCE [LARGE SCALE GENOMIC DNA]</scope>
    <source>
        <strain evidence="2 3">BO-59</strain>
    </source>
</reference>
<comment type="caution">
    <text evidence="2">The sequence shown here is derived from an EMBL/GenBank/DDBJ whole genome shotgun (WGS) entry which is preliminary data.</text>
</comment>
<protein>
    <submittedName>
        <fullName evidence="2">Uncharacterized protein</fullName>
    </submittedName>
</protein>
<keyword evidence="3" id="KW-1185">Reference proteome</keyword>
<keyword evidence="1" id="KW-0472">Membrane</keyword>
<gene>
    <name evidence="2" type="ORF">EFY79_17810</name>
</gene>
<proteinExistence type="predicted"/>
<evidence type="ECO:0000256" key="1">
    <source>
        <dbReference type="SAM" id="Phobius"/>
    </source>
</evidence>
<name>A0A3M9N7P9_9BACT</name>
<feature type="transmembrane region" description="Helical" evidence="1">
    <location>
        <begin position="12"/>
        <end position="35"/>
    </location>
</feature>
<dbReference type="Proteomes" id="UP000267223">
    <property type="component" value="Unassembled WGS sequence"/>
</dbReference>
<accession>A0A3M9N7P9</accession>
<keyword evidence="1" id="KW-0812">Transmembrane</keyword>